<dbReference type="SUPFAM" id="SSF49503">
    <property type="entry name" value="Cupredoxins"/>
    <property type="match status" value="1"/>
</dbReference>
<dbReference type="EMBL" id="BGZK01000666">
    <property type="protein sequence ID" value="GBP55348.1"/>
    <property type="molecule type" value="Genomic_DNA"/>
</dbReference>
<keyword evidence="3" id="KW-0186">Copper</keyword>
<dbReference type="GO" id="GO:0016491">
    <property type="term" value="F:oxidoreductase activity"/>
    <property type="evidence" value="ECO:0007669"/>
    <property type="project" value="UniProtKB-KW"/>
</dbReference>
<dbReference type="PANTHER" id="PTHR11709:SF394">
    <property type="entry name" value="FI03373P-RELATED"/>
    <property type="match status" value="1"/>
</dbReference>
<dbReference type="STRING" id="151549.A0A4C1WV95"/>
<proteinExistence type="predicted"/>
<evidence type="ECO:0000313" key="5">
    <source>
        <dbReference type="EMBL" id="GBP55348.1"/>
    </source>
</evidence>
<comment type="caution">
    <text evidence="5">The sequence shown here is derived from an EMBL/GenBank/DDBJ whole genome shotgun (WGS) entry which is preliminary data.</text>
</comment>
<organism evidence="5 6">
    <name type="scientific">Eumeta variegata</name>
    <name type="common">Bagworm moth</name>
    <name type="synonym">Eumeta japonica</name>
    <dbReference type="NCBI Taxonomy" id="151549"/>
    <lineage>
        <taxon>Eukaryota</taxon>
        <taxon>Metazoa</taxon>
        <taxon>Ecdysozoa</taxon>
        <taxon>Arthropoda</taxon>
        <taxon>Hexapoda</taxon>
        <taxon>Insecta</taxon>
        <taxon>Pterygota</taxon>
        <taxon>Neoptera</taxon>
        <taxon>Endopterygota</taxon>
        <taxon>Lepidoptera</taxon>
        <taxon>Glossata</taxon>
        <taxon>Ditrysia</taxon>
        <taxon>Tineoidea</taxon>
        <taxon>Psychidae</taxon>
        <taxon>Oiketicinae</taxon>
        <taxon>Eumeta</taxon>
    </lineage>
</organism>
<evidence type="ECO:0000256" key="3">
    <source>
        <dbReference type="ARBA" id="ARBA00023008"/>
    </source>
</evidence>
<dbReference type="InterPro" id="IPR008972">
    <property type="entry name" value="Cupredoxin"/>
</dbReference>
<dbReference type="PANTHER" id="PTHR11709">
    <property type="entry name" value="MULTI-COPPER OXIDASE"/>
    <property type="match status" value="1"/>
</dbReference>
<dbReference type="InterPro" id="IPR011706">
    <property type="entry name" value="Cu-oxidase_C"/>
</dbReference>
<dbReference type="Pfam" id="PF07731">
    <property type="entry name" value="Cu-oxidase_2"/>
    <property type="match status" value="1"/>
</dbReference>
<reference evidence="5 6" key="1">
    <citation type="journal article" date="2019" name="Commun. Biol.">
        <title>The bagworm genome reveals a unique fibroin gene that provides high tensile strength.</title>
        <authorList>
            <person name="Kono N."/>
            <person name="Nakamura H."/>
            <person name="Ohtoshi R."/>
            <person name="Tomita M."/>
            <person name="Numata K."/>
            <person name="Arakawa K."/>
        </authorList>
    </citation>
    <scope>NUCLEOTIDE SEQUENCE [LARGE SCALE GENOMIC DNA]</scope>
</reference>
<dbReference type="GO" id="GO:0005507">
    <property type="term" value="F:copper ion binding"/>
    <property type="evidence" value="ECO:0007669"/>
    <property type="project" value="InterPro"/>
</dbReference>
<dbReference type="OrthoDB" id="2121828at2759"/>
<protein>
    <recommendedName>
        <fullName evidence="4">Plastocyanin-like domain-containing protein</fullName>
    </recommendedName>
</protein>
<evidence type="ECO:0000259" key="4">
    <source>
        <dbReference type="Pfam" id="PF07731"/>
    </source>
</evidence>
<gene>
    <name evidence="5" type="ORF">EVAR_31868_1</name>
</gene>
<name>A0A4C1WV95_EUMVA</name>
<evidence type="ECO:0000313" key="6">
    <source>
        <dbReference type="Proteomes" id="UP000299102"/>
    </source>
</evidence>
<keyword evidence="6" id="KW-1185">Reference proteome</keyword>
<dbReference type="InterPro" id="IPR045087">
    <property type="entry name" value="Cu-oxidase_fam"/>
</dbReference>
<feature type="domain" description="Plastocyanin-like" evidence="4">
    <location>
        <begin position="159"/>
        <end position="263"/>
    </location>
</feature>
<dbReference type="AlphaFoldDB" id="A0A4C1WV95"/>
<sequence>MDVVVKSNKKPQAYWFHVDGLEECDGLQSKVMVVYTGFNYTSMLMDNVESTYKFENKAVYGQYLESPKEAWHASEVKKVYLGIKRTIVQFKDSDNDFRYISDAIVKKPFYSSQLTLRENGVVQINAKSFLYPNAPYLTQFEDIKEDALCEIGVKHKDPQCVMTLTAPLNSVLELVFANEDDDNNNELYVFHLHGYKMQVMTTHFQSEGGAPMSLDTFNELDQKGQIKRNILHPPFKDTLVVPNKGYTIARVMLDHAGAWLLECRSCGLSSLPTALVINVPQTLPKPVLDSLPKCGSYRPPDVLLN</sequence>
<evidence type="ECO:0000256" key="2">
    <source>
        <dbReference type="ARBA" id="ARBA00023002"/>
    </source>
</evidence>
<dbReference type="Proteomes" id="UP000299102">
    <property type="component" value="Unassembled WGS sequence"/>
</dbReference>
<keyword evidence="1" id="KW-0479">Metal-binding</keyword>
<accession>A0A4C1WV95</accession>
<dbReference type="GO" id="GO:0005886">
    <property type="term" value="C:plasma membrane"/>
    <property type="evidence" value="ECO:0007669"/>
    <property type="project" value="TreeGrafter"/>
</dbReference>
<evidence type="ECO:0000256" key="1">
    <source>
        <dbReference type="ARBA" id="ARBA00022723"/>
    </source>
</evidence>
<dbReference type="Gene3D" id="2.60.40.420">
    <property type="entry name" value="Cupredoxins - blue copper proteins"/>
    <property type="match status" value="1"/>
</dbReference>
<dbReference type="GO" id="GO:0006826">
    <property type="term" value="P:iron ion transport"/>
    <property type="evidence" value="ECO:0007669"/>
    <property type="project" value="TreeGrafter"/>
</dbReference>
<keyword evidence="2" id="KW-0560">Oxidoreductase</keyword>